<keyword evidence="1" id="KW-0732">Signal</keyword>
<evidence type="ECO:0000313" key="2">
    <source>
        <dbReference type="EMBL" id="PSS00684.1"/>
    </source>
</evidence>
<organism evidence="2 3">
    <name type="scientific">Coniella lustricola</name>
    <dbReference type="NCBI Taxonomy" id="2025994"/>
    <lineage>
        <taxon>Eukaryota</taxon>
        <taxon>Fungi</taxon>
        <taxon>Dikarya</taxon>
        <taxon>Ascomycota</taxon>
        <taxon>Pezizomycotina</taxon>
        <taxon>Sordariomycetes</taxon>
        <taxon>Sordariomycetidae</taxon>
        <taxon>Diaporthales</taxon>
        <taxon>Schizoparmaceae</taxon>
        <taxon>Coniella</taxon>
    </lineage>
</organism>
<dbReference type="AlphaFoldDB" id="A0A2T3AJD6"/>
<reference evidence="2 3" key="1">
    <citation type="journal article" date="2018" name="Mycol. Prog.">
        <title>Coniella lustricola, a new species from submerged detritus.</title>
        <authorList>
            <person name="Raudabaugh D.B."/>
            <person name="Iturriaga T."/>
            <person name="Carver A."/>
            <person name="Mondo S."/>
            <person name="Pangilinan J."/>
            <person name="Lipzen A."/>
            <person name="He G."/>
            <person name="Amirebrahimi M."/>
            <person name="Grigoriev I.V."/>
            <person name="Miller A.N."/>
        </authorList>
    </citation>
    <scope>NUCLEOTIDE SEQUENCE [LARGE SCALE GENOMIC DNA]</scope>
    <source>
        <strain evidence="2 3">B22-T-1</strain>
    </source>
</reference>
<dbReference type="EMBL" id="KZ678382">
    <property type="protein sequence ID" value="PSS00684.1"/>
    <property type="molecule type" value="Genomic_DNA"/>
</dbReference>
<accession>A0A2T3AJD6</accession>
<evidence type="ECO:0000313" key="3">
    <source>
        <dbReference type="Proteomes" id="UP000241462"/>
    </source>
</evidence>
<dbReference type="Proteomes" id="UP000241462">
    <property type="component" value="Unassembled WGS sequence"/>
</dbReference>
<evidence type="ECO:0000256" key="1">
    <source>
        <dbReference type="SAM" id="SignalP"/>
    </source>
</evidence>
<proteinExistence type="predicted"/>
<name>A0A2T3AJD6_9PEZI</name>
<dbReference type="InParanoid" id="A0A2T3AJD6"/>
<feature type="chain" id="PRO_5015455845" evidence="1">
    <location>
        <begin position="25"/>
        <end position="170"/>
    </location>
</feature>
<sequence>MSNVSERKHRALFALLLRHQTILGLLVPSSNHPPMNNMPCPGPLFGNKTFPGLGMKPWAMDHRLLSIGEDQPGGREDTRAEPHVNPLRFSVDCEARMGFLESTISLPGAGLSTYGRGNDMNWEMWLHHHNLIGPISADLNKPTCRRGRRREDSWAIWGDCLPRSLVSYLV</sequence>
<protein>
    <submittedName>
        <fullName evidence="2">Uncharacterized protein</fullName>
    </submittedName>
</protein>
<gene>
    <name evidence="2" type="ORF">BD289DRAFT_19516</name>
</gene>
<feature type="signal peptide" evidence="1">
    <location>
        <begin position="1"/>
        <end position="24"/>
    </location>
</feature>
<keyword evidence="3" id="KW-1185">Reference proteome</keyword>